<feature type="region of interest" description="Disordered" evidence="12">
    <location>
        <begin position="770"/>
        <end position="808"/>
    </location>
</feature>
<dbReference type="InterPro" id="IPR034150">
    <property type="entry name" value="SF3B6_RRM"/>
</dbReference>
<protein>
    <recommendedName>
        <fullName evidence="17">RRM domain-containing protein</fullName>
    </recommendedName>
</protein>
<feature type="domain" description="RRM" evidence="14">
    <location>
        <begin position="687"/>
        <end position="762"/>
    </location>
</feature>
<dbReference type="InterPro" id="IPR001138">
    <property type="entry name" value="Zn2Cys6_DnaBD"/>
</dbReference>
<keyword evidence="2" id="KW-0507">mRNA processing</keyword>
<evidence type="ECO:0000256" key="11">
    <source>
        <dbReference type="PROSITE-ProRule" id="PRU00176"/>
    </source>
</evidence>
<sequence length="945" mass="107137">MDVSCSEQLHSRRIQDLHISSKFYEKKLLKGVELKDVPFETEALRKSRVKHQKVRTGCYTCKIRRVKCDETKPSCKRCKKTGIQCEGYPSDVQRSFQEHTYRMNMIDGPPRLQSLIFNLRTGPSLENEQDSRYFQYFCETSAGDIARLFNQSVWERLIPQASESEPFVSQALIALGAFSKGRASNGIEAFLHRQHGLDQYGRALVGMRQALNGSSYNARKALIACLLVYSIESIQGHFATAAAHAASGENLLHGTMLDRKAKSLPPFSCQQDPTIDDDLCRAFSDLDLQALCVIDRRSSKLHERRTRDLNRLLLLMPSSFSNLKESHDWWQIIMRRNFHWIATARKTILEERPKDVEAPSIHIPDDEELDLKDENCSWTSVAVIPSTNPTLRGDCATYLDEIVHWESIAAPLVEEGLRAPKDSREFLAACLEKIQVAMMMIQVASVFIVNAIEWDAYFPQFHTIMDYVNKLRQRLVQEGGKYHFDFGVILPLFMVGSHCRNRLLRSQAINILKEAKSYREGIWDSDACSRVTGFARDVEEEWADDNGWVPGERRFTITRTKVAVGKSRSLHISGYQKNGTLEGKGDFKETYITCDVIANTARKKPFVNDFQEEMKISPPGAIGAISCQIPNLQRTKEGLLPPVRPSDYIYLNRDTFFASTYHQYPNYELKSKATSGITFKKRDFVNRALFVKNLSYNVTPEELFDLFGKFGAIRQIRQGIATNTKGTAFVVYEDVTDSKTACDKLNGFNFQNRYLVVLYHQPEKMEKMRANSNQSDSYAARKAIRPSAVSNTKSTASMGPSSRVGNISPVEDVRNKKTRRTQSSPIATMKSSTTTVMHGKGGDYQHVEHHGGIGGAAVADGRRNTSFLAFVRGLVSRHFSLFKLTYYSPLLLRLRGEIAKIWVFNGGASATGGVIFFLSERISSSSQSWFSFLDACHYIWWYALH</sequence>
<keyword evidence="9" id="KW-0508">mRNA splicing</keyword>
<evidence type="ECO:0000256" key="3">
    <source>
        <dbReference type="ARBA" id="ARBA00022723"/>
    </source>
</evidence>
<dbReference type="InterPro" id="IPR036864">
    <property type="entry name" value="Zn2-C6_fun-type_DNA-bd_sf"/>
</dbReference>
<dbReference type="InterPro" id="IPR000504">
    <property type="entry name" value="RRM_dom"/>
</dbReference>
<dbReference type="GO" id="GO:0006397">
    <property type="term" value="P:mRNA processing"/>
    <property type="evidence" value="ECO:0007669"/>
    <property type="project" value="UniProtKB-KW"/>
</dbReference>
<evidence type="ECO:0000313" key="15">
    <source>
        <dbReference type="EMBL" id="KAB8303358.1"/>
    </source>
</evidence>
<dbReference type="GO" id="GO:0005634">
    <property type="term" value="C:nucleus"/>
    <property type="evidence" value="ECO:0007669"/>
    <property type="project" value="UniProtKB-SubCell"/>
</dbReference>
<evidence type="ECO:0008006" key="17">
    <source>
        <dbReference type="Google" id="ProtNLM"/>
    </source>
</evidence>
<dbReference type="PROSITE" id="PS50102">
    <property type="entry name" value="RRM"/>
    <property type="match status" value="1"/>
</dbReference>
<dbReference type="GO" id="GO:0003677">
    <property type="term" value="F:DNA binding"/>
    <property type="evidence" value="ECO:0007669"/>
    <property type="project" value="UniProtKB-KW"/>
</dbReference>
<evidence type="ECO:0000256" key="4">
    <source>
        <dbReference type="ARBA" id="ARBA00022833"/>
    </source>
</evidence>
<comment type="caution">
    <text evidence="15">The sequence shown here is derived from an EMBL/GenBank/DDBJ whole genome shotgun (WGS) entry which is preliminary data.</text>
</comment>
<keyword evidence="5 11" id="KW-0694">RNA-binding</keyword>
<dbReference type="GO" id="GO:0003723">
    <property type="term" value="F:RNA binding"/>
    <property type="evidence" value="ECO:0007669"/>
    <property type="project" value="UniProtKB-UniRule"/>
</dbReference>
<evidence type="ECO:0000256" key="9">
    <source>
        <dbReference type="ARBA" id="ARBA00023187"/>
    </source>
</evidence>
<keyword evidence="3" id="KW-0479">Metal-binding</keyword>
<keyword evidence="10" id="KW-0539">Nucleus</keyword>
<name>A0A5N6KI65_MONLA</name>
<dbReference type="SUPFAM" id="SSF54928">
    <property type="entry name" value="RNA-binding domain, RBD"/>
    <property type="match status" value="1"/>
</dbReference>
<dbReference type="Pfam" id="PF00172">
    <property type="entry name" value="Zn_clus"/>
    <property type="match status" value="1"/>
</dbReference>
<dbReference type="PROSITE" id="PS00463">
    <property type="entry name" value="ZN2_CY6_FUNGAL_1"/>
    <property type="match status" value="1"/>
</dbReference>
<dbReference type="EMBL" id="VIGI01000002">
    <property type="protein sequence ID" value="KAB8303358.1"/>
    <property type="molecule type" value="Genomic_DNA"/>
</dbReference>
<dbReference type="PROSITE" id="PS50048">
    <property type="entry name" value="ZN2_CY6_FUNGAL_2"/>
    <property type="match status" value="1"/>
</dbReference>
<evidence type="ECO:0000259" key="14">
    <source>
        <dbReference type="PROSITE" id="PS50102"/>
    </source>
</evidence>
<dbReference type="Pfam" id="PF00076">
    <property type="entry name" value="RRM_1"/>
    <property type="match status" value="1"/>
</dbReference>
<dbReference type="AlphaFoldDB" id="A0A5N6KI65"/>
<feature type="compositionally biased region" description="Polar residues" evidence="12">
    <location>
        <begin position="788"/>
        <end position="805"/>
    </location>
</feature>
<dbReference type="GO" id="GO:0008380">
    <property type="term" value="P:RNA splicing"/>
    <property type="evidence" value="ECO:0007669"/>
    <property type="project" value="UniProtKB-KW"/>
</dbReference>
<comment type="subcellular location">
    <subcellularLocation>
        <location evidence="1">Nucleus</location>
    </subcellularLocation>
</comment>
<dbReference type="GO" id="GO:0008270">
    <property type="term" value="F:zinc ion binding"/>
    <property type="evidence" value="ECO:0007669"/>
    <property type="project" value="InterPro"/>
</dbReference>
<dbReference type="SMART" id="SM00066">
    <property type="entry name" value="GAL4"/>
    <property type="match status" value="1"/>
</dbReference>
<dbReference type="InterPro" id="IPR035979">
    <property type="entry name" value="RBD_domain_sf"/>
</dbReference>
<dbReference type="InterPro" id="IPR052360">
    <property type="entry name" value="Transcr_Regulatory_Proteins"/>
</dbReference>
<reference evidence="15 16" key="1">
    <citation type="submission" date="2019-06" db="EMBL/GenBank/DDBJ databases">
        <title>Genome Sequence of the Brown Rot Fungal Pathogen Monilinia laxa.</title>
        <authorList>
            <person name="De Miccolis Angelini R.M."/>
            <person name="Landi L."/>
            <person name="Abate D."/>
            <person name="Pollastro S."/>
            <person name="Romanazzi G."/>
            <person name="Faretra F."/>
        </authorList>
    </citation>
    <scope>NUCLEOTIDE SEQUENCE [LARGE SCALE GENOMIC DNA]</scope>
    <source>
        <strain evidence="15 16">Mlax316</strain>
    </source>
</reference>
<dbReference type="Gene3D" id="3.30.70.330">
    <property type="match status" value="1"/>
</dbReference>
<dbReference type="InterPro" id="IPR012677">
    <property type="entry name" value="Nucleotide-bd_a/b_plait_sf"/>
</dbReference>
<evidence type="ECO:0000256" key="1">
    <source>
        <dbReference type="ARBA" id="ARBA00004123"/>
    </source>
</evidence>
<dbReference type="CDD" id="cd12241">
    <property type="entry name" value="RRM_SF3B14"/>
    <property type="match status" value="1"/>
</dbReference>
<gene>
    <name evidence="15" type="ORF">EYC80_004790</name>
</gene>
<feature type="domain" description="Zn(2)-C6 fungal-type" evidence="13">
    <location>
        <begin position="57"/>
        <end position="85"/>
    </location>
</feature>
<dbReference type="OrthoDB" id="3172332at2759"/>
<evidence type="ECO:0000256" key="5">
    <source>
        <dbReference type="ARBA" id="ARBA00022884"/>
    </source>
</evidence>
<dbReference type="GO" id="GO:0000981">
    <property type="term" value="F:DNA-binding transcription factor activity, RNA polymerase II-specific"/>
    <property type="evidence" value="ECO:0007669"/>
    <property type="project" value="InterPro"/>
</dbReference>
<dbReference type="PANTHER" id="PTHR36206">
    <property type="entry name" value="ASPERCRYPTIN BIOSYNTHESIS CLUSTER-SPECIFIC TRANSCRIPTION REGULATOR ATNN-RELATED"/>
    <property type="match status" value="1"/>
</dbReference>
<proteinExistence type="predicted"/>
<dbReference type="PANTHER" id="PTHR36206:SF4">
    <property type="entry name" value="HYPOTHETICAL CONSERVED PROTEIN (EUROFUNG)-RELATED"/>
    <property type="match status" value="1"/>
</dbReference>
<organism evidence="15 16">
    <name type="scientific">Monilinia laxa</name>
    <name type="common">Brown rot fungus</name>
    <name type="synonym">Sclerotinia laxa</name>
    <dbReference type="NCBI Taxonomy" id="61186"/>
    <lineage>
        <taxon>Eukaryota</taxon>
        <taxon>Fungi</taxon>
        <taxon>Dikarya</taxon>
        <taxon>Ascomycota</taxon>
        <taxon>Pezizomycotina</taxon>
        <taxon>Leotiomycetes</taxon>
        <taxon>Helotiales</taxon>
        <taxon>Sclerotiniaceae</taxon>
        <taxon>Monilinia</taxon>
    </lineage>
</organism>
<dbReference type="SMART" id="SM00360">
    <property type="entry name" value="RRM"/>
    <property type="match status" value="1"/>
</dbReference>
<evidence type="ECO:0000313" key="16">
    <source>
        <dbReference type="Proteomes" id="UP000326757"/>
    </source>
</evidence>
<dbReference type="FunFam" id="3.30.70.330:FF:000286">
    <property type="entry name" value="Putative pre-mRNA branch site protein p14"/>
    <property type="match status" value="1"/>
</dbReference>
<evidence type="ECO:0000256" key="8">
    <source>
        <dbReference type="ARBA" id="ARBA00023163"/>
    </source>
</evidence>
<keyword evidence="4" id="KW-0862">Zinc</keyword>
<keyword evidence="6" id="KW-0805">Transcription regulation</keyword>
<dbReference type="CDD" id="cd00067">
    <property type="entry name" value="GAL4"/>
    <property type="match status" value="1"/>
</dbReference>
<evidence type="ECO:0000256" key="7">
    <source>
        <dbReference type="ARBA" id="ARBA00023125"/>
    </source>
</evidence>
<evidence type="ECO:0000256" key="10">
    <source>
        <dbReference type="ARBA" id="ARBA00023242"/>
    </source>
</evidence>
<keyword evidence="16" id="KW-1185">Reference proteome</keyword>
<dbReference type="Gene3D" id="4.10.240.10">
    <property type="entry name" value="Zn(2)-C6 fungal-type DNA-binding domain"/>
    <property type="match status" value="1"/>
</dbReference>
<evidence type="ECO:0000256" key="12">
    <source>
        <dbReference type="SAM" id="MobiDB-lite"/>
    </source>
</evidence>
<evidence type="ECO:0000256" key="6">
    <source>
        <dbReference type="ARBA" id="ARBA00023015"/>
    </source>
</evidence>
<evidence type="ECO:0000259" key="13">
    <source>
        <dbReference type="PROSITE" id="PS50048"/>
    </source>
</evidence>
<dbReference type="SUPFAM" id="SSF57701">
    <property type="entry name" value="Zn2/Cys6 DNA-binding domain"/>
    <property type="match status" value="1"/>
</dbReference>
<dbReference type="Proteomes" id="UP000326757">
    <property type="component" value="Unassembled WGS sequence"/>
</dbReference>
<keyword evidence="7" id="KW-0238">DNA-binding</keyword>
<keyword evidence="8" id="KW-0804">Transcription</keyword>
<evidence type="ECO:0000256" key="2">
    <source>
        <dbReference type="ARBA" id="ARBA00022664"/>
    </source>
</evidence>
<accession>A0A5N6KI65</accession>